<keyword evidence="1" id="KW-0812">Transmembrane</keyword>
<accession>A0ABT2A0U3</accession>
<dbReference type="RefSeq" id="WP_258843641.1">
    <property type="nucleotide sequence ID" value="NZ_JANUGX010000001.1"/>
</dbReference>
<gene>
    <name evidence="2" type="ORF">NX782_01150</name>
</gene>
<name>A0ABT2A0U3_9BURK</name>
<sequence>MNTRDLLTAFGCALAAALLCSLRFGLAQGNPASFVMLSLFAVPLALGATALVLLPALVAMKAWRCRRAFGYVAVPAAVVLAVSVAPMLIPGPTSYLRIDGRQLIENGHAVWANFGWIVFFNSEPALWAGGAGFAYWWLRVRRDADLQKRSI</sequence>
<keyword evidence="1" id="KW-1133">Transmembrane helix</keyword>
<dbReference type="EMBL" id="JANUGX010000001">
    <property type="protein sequence ID" value="MCS0587808.1"/>
    <property type="molecule type" value="Genomic_DNA"/>
</dbReference>
<reference evidence="2 3" key="1">
    <citation type="submission" date="2022-08" db="EMBL/GenBank/DDBJ databases">
        <title>Reclassification of Massilia species as members of the genera Telluria, Duganella, Pseudoduganella, Mokoshia gen. nov. and Zemynaea gen. nov. using orthogonal and non-orthogonal genome-based approaches.</title>
        <authorList>
            <person name="Bowman J.P."/>
        </authorList>
    </citation>
    <scope>NUCLEOTIDE SEQUENCE [LARGE SCALE GENOMIC DNA]</scope>
    <source>
        <strain evidence="2 3">LMG 28164</strain>
    </source>
</reference>
<evidence type="ECO:0000313" key="2">
    <source>
        <dbReference type="EMBL" id="MCS0587808.1"/>
    </source>
</evidence>
<proteinExistence type="predicted"/>
<feature type="transmembrane region" description="Helical" evidence="1">
    <location>
        <begin position="69"/>
        <end position="89"/>
    </location>
</feature>
<feature type="transmembrane region" description="Helical" evidence="1">
    <location>
        <begin position="37"/>
        <end position="57"/>
    </location>
</feature>
<evidence type="ECO:0008006" key="4">
    <source>
        <dbReference type="Google" id="ProtNLM"/>
    </source>
</evidence>
<protein>
    <recommendedName>
        <fullName evidence="4">Lipoprotein</fullName>
    </recommendedName>
</protein>
<comment type="caution">
    <text evidence="2">The sequence shown here is derived from an EMBL/GenBank/DDBJ whole genome shotgun (WGS) entry which is preliminary data.</text>
</comment>
<evidence type="ECO:0000313" key="3">
    <source>
        <dbReference type="Proteomes" id="UP001205560"/>
    </source>
</evidence>
<organism evidence="2 3">
    <name type="scientific">Massilia norwichensis</name>
    <dbReference type="NCBI Taxonomy" id="1442366"/>
    <lineage>
        <taxon>Bacteria</taxon>
        <taxon>Pseudomonadati</taxon>
        <taxon>Pseudomonadota</taxon>
        <taxon>Betaproteobacteria</taxon>
        <taxon>Burkholderiales</taxon>
        <taxon>Oxalobacteraceae</taxon>
        <taxon>Telluria group</taxon>
        <taxon>Massilia</taxon>
    </lineage>
</organism>
<keyword evidence="1" id="KW-0472">Membrane</keyword>
<keyword evidence="3" id="KW-1185">Reference proteome</keyword>
<evidence type="ECO:0000256" key="1">
    <source>
        <dbReference type="SAM" id="Phobius"/>
    </source>
</evidence>
<feature type="transmembrane region" description="Helical" evidence="1">
    <location>
        <begin position="109"/>
        <end position="138"/>
    </location>
</feature>
<dbReference type="Proteomes" id="UP001205560">
    <property type="component" value="Unassembled WGS sequence"/>
</dbReference>